<keyword evidence="3" id="KW-1185">Reference proteome</keyword>
<dbReference type="AlphaFoldDB" id="A0A8H3FL95"/>
<proteinExistence type="predicted"/>
<accession>A0A8H3FL95</accession>
<comment type="caution">
    <text evidence="2">The sequence shown here is derived from an EMBL/GenBank/DDBJ whole genome shotgun (WGS) entry which is preliminary data.</text>
</comment>
<feature type="compositionally biased region" description="Basic and acidic residues" evidence="1">
    <location>
        <begin position="76"/>
        <end position="87"/>
    </location>
</feature>
<gene>
    <name evidence="2" type="ORF">GOMPHAMPRED_002725</name>
</gene>
<organism evidence="2 3">
    <name type="scientific">Gomphillus americanus</name>
    <dbReference type="NCBI Taxonomy" id="1940652"/>
    <lineage>
        <taxon>Eukaryota</taxon>
        <taxon>Fungi</taxon>
        <taxon>Dikarya</taxon>
        <taxon>Ascomycota</taxon>
        <taxon>Pezizomycotina</taxon>
        <taxon>Lecanoromycetes</taxon>
        <taxon>OSLEUM clade</taxon>
        <taxon>Ostropomycetidae</taxon>
        <taxon>Ostropales</taxon>
        <taxon>Graphidaceae</taxon>
        <taxon>Gomphilloideae</taxon>
        <taxon>Gomphillus</taxon>
    </lineage>
</organism>
<evidence type="ECO:0000313" key="2">
    <source>
        <dbReference type="EMBL" id="CAF9923061.1"/>
    </source>
</evidence>
<evidence type="ECO:0000256" key="1">
    <source>
        <dbReference type="SAM" id="MobiDB-lite"/>
    </source>
</evidence>
<sequence>MAEHKPNTATATDQGSSGGISETINQGVEYLQSAVTGTGGNSGQVKPGDKVVDDPKTSEDSTASAAGIDDENVAEMLRDKYKSKTEEDGSGNGQGEK</sequence>
<name>A0A8H3FL95_9LECA</name>
<protein>
    <submittedName>
        <fullName evidence="2">Uncharacterized protein</fullName>
    </submittedName>
</protein>
<feature type="compositionally biased region" description="Polar residues" evidence="1">
    <location>
        <begin position="7"/>
        <end position="26"/>
    </location>
</feature>
<dbReference type="EMBL" id="CAJPDQ010000019">
    <property type="protein sequence ID" value="CAF9923061.1"/>
    <property type="molecule type" value="Genomic_DNA"/>
</dbReference>
<feature type="compositionally biased region" description="Basic and acidic residues" evidence="1">
    <location>
        <begin position="47"/>
        <end position="59"/>
    </location>
</feature>
<feature type="region of interest" description="Disordered" evidence="1">
    <location>
        <begin position="1"/>
        <end position="97"/>
    </location>
</feature>
<evidence type="ECO:0000313" key="3">
    <source>
        <dbReference type="Proteomes" id="UP000664169"/>
    </source>
</evidence>
<dbReference type="Proteomes" id="UP000664169">
    <property type="component" value="Unassembled WGS sequence"/>
</dbReference>
<reference evidence="2" key="1">
    <citation type="submission" date="2021-03" db="EMBL/GenBank/DDBJ databases">
        <authorList>
            <person name="Tagirdzhanova G."/>
        </authorList>
    </citation>
    <scope>NUCLEOTIDE SEQUENCE</scope>
</reference>